<protein>
    <submittedName>
        <fullName evidence="3">Exonuclease</fullName>
    </submittedName>
</protein>
<evidence type="ECO:0000313" key="4">
    <source>
        <dbReference type="Proteomes" id="UP000264036"/>
    </source>
</evidence>
<dbReference type="Proteomes" id="UP000264036">
    <property type="component" value="Unassembled WGS sequence"/>
</dbReference>
<evidence type="ECO:0000313" key="3">
    <source>
        <dbReference type="EMBL" id="HBP27899.1"/>
    </source>
</evidence>
<dbReference type="AlphaFoldDB" id="A0A356LAP8"/>
<dbReference type="InterPro" id="IPR019080">
    <property type="entry name" value="YqaJ_viral_recombinase"/>
</dbReference>
<dbReference type="InterPro" id="IPR051703">
    <property type="entry name" value="NF-kappa-B_Signaling_Reg"/>
</dbReference>
<keyword evidence="3" id="KW-0378">Hydrolase</keyword>
<dbReference type="Pfam" id="PF09588">
    <property type="entry name" value="YqaJ"/>
    <property type="match status" value="1"/>
</dbReference>
<organism evidence="3 4">
    <name type="scientific">Advenella kashmirensis</name>
    <dbReference type="NCBI Taxonomy" id="310575"/>
    <lineage>
        <taxon>Bacteria</taxon>
        <taxon>Pseudomonadati</taxon>
        <taxon>Pseudomonadota</taxon>
        <taxon>Betaproteobacteria</taxon>
        <taxon>Burkholderiales</taxon>
        <taxon>Alcaligenaceae</taxon>
    </lineage>
</organism>
<dbReference type="CDD" id="cd22343">
    <property type="entry name" value="PDDEXK_lambda_exonuclease-like"/>
    <property type="match status" value="1"/>
</dbReference>
<gene>
    <name evidence="3" type="ORF">DD666_00605</name>
</gene>
<comment type="caution">
    <text evidence="3">The sequence shown here is derived from an EMBL/GenBank/DDBJ whole genome shotgun (WGS) entry which is preliminary data.</text>
</comment>
<dbReference type="PANTHER" id="PTHR46609">
    <property type="entry name" value="EXONUCLEASE, PHAGE-TYPE/RECB, C-TERMINAL DOMAIN-CONTAINING PROTEIN"/>
    <property type="match status" value="1"/>
</dbReference>
<feature type="coiled-coil region" evidence="1">
    <location>
        <begin position="178"/>
        <end position="205"/>
    </location>
</feature>
<keyword evidence="3" id="KW-0269">Exonuclease</keyword>
<proteinExistence type="predicted"/>
<evidence type="ECO:0000259" key="2">
    <source>
        <dbReference type="Pfam" id="PF09588"/>
    </source>
</evidence>
<dbReference type="InterPro" id="IPR011604">
    <property type="entry name" value="PDDEXK-like_dom_sf"/>
</dbReference>
<dbReference type="EMBL" id="DOEK01000003">
    <property type="protein sequence ID" value="HBP27899.1"/>
    <property type="molecule type" value="Genomic_DNA"/>
</dbReference>
<evidence type="ECO:0000256" key="1">
    <source>
        <dbReference type="SAM" id="Coils"/>
    </source>
</evidence>
<name>A0A356LAP8_9BURK</name>
<dbReference type="Gene3D" id="3.90.320.10">
    <property type="match status" value="1"/>
</dbReference>
<feature type="domain" description="YqaJ viral recombinase" evidence="2">
    <location>
        <begin position="15"/>
        <end position="151"/>
    </location>
</feature>
<dbReference type="SUPFAM" id="SSF52980">
    <property type="entry name" value="Restriction endonuclease-like"/>
    <property type="match status" value="1"/>
</dbReference>
<reference evidence="3 4" key="1">
    <citation type="journal article" date="2018" name="Nat. Biotechnol.">
        <title>A standardized bacterial taxonomy based on genome phylogeny substantially revises the tree of life.</title>
        <authorList>
            <person name="Parks D.H."/>
            <person name="Chuvochina M."/>
            <person name="Waite D.W."/>
            <person name="Rinke C."/>
            <person name="Skarshewski A."/>
            <person name="Chaumeil P.A."/>
            <person name="Hugenholtz P."/>
        </authorList>
    </citation>
    <scope>NUCLEOTIDE SEQUENCE [LARGE SCALE GENOMIC DNA]</scope>
    <source>
        <strain evidence="3">UBA10707</strain>
    </source>
</reference>
<dbReference type="PANTHER" id="PTHR46609:SF6">
    <property type="entry name" value="EXONUCLEASE, PHAGE-TYPE_RECB, C-TERMINAL DOMAIN-CONTAINING PROTEIN-RELATED"/>
    <property type="match status" value="1"/>
</dbReference>
<keyword evidence="3" id="KW-0540">Nuclease</keyword>
<dbReference type="GO" id="GO:0004527">
    <property type="term" value="F:exonuclease activity"/>
    <property type="evidence" value="ECO:0007669"/>
    <property type="project" value="UniProtKB-KW"/>
</dbReference>
<dbReference type="InterPro" id="IPR011335">
    <property type="entry name" value="Restrct_endonuc-II-like"/>
</dbReference>
<accession>A0A356LAP8</accession>
<keyword evidence="1" id="KW-0175">Coiled coil</keyword>
<sequence>MNLLIYTDPQGSDAWLAARRGVITASRFKDCRDKLKGGKPSQKCIAYAMDKARERVGGEPMKVFENAAMRFGTEQEPLARAAYEMRTKQFVEEAGFITTEDGLFGVSVDGLVGDDGIIEIKTMVSSDTLFTAVVDEDISAYIDQCNGAMWLLDRQWVDLVLWAPDLTDIGRQLTIIRINRDTDAIEALEKDLVEFERMVTKYQQALSRKLKEAA</sequence>